<dbReference type="PANTHER" id="PTHR47577:SF2">
    <property type="entry name" value="THAP DOMAIN CONTAINING 9"/>
    <property type="match status" value="1"/>
</dbReference>
<keyword evidence="5" id="KW-1185">Reference proteome</keyword>
<dbReference type="EnsemblMetazoa" id="CapteT208146">
    <property type="protein sequence ID" value="CapteP208146"/>
    <property type="gene ID" value="CapteG208146"/>
</dbReference>
<proteinExistence type="predicted"/>
<evidence type="ECO:0000259" key="2">
    <source>
        <dbReference type="Pfam" id="PF22824"/>
    </source>
</evidence>
<dbReference type="Proteomes" id="UP000014760">
    <property type="component" value="Unassembled WGS sequence"/>
</dbReference>
<evidence type="ECO:0000313" key="4">
    <source>
        <dbReference type="EnsemblMetazoa" id="CapteP208146"/>
    </source>
</evidence>
<organism evidence="3">
    <name type="scientific">Capitella teleta</name>
    <name type="common">Polychaete worm</name>
    <dbReference type="NCBI Taxonomy" id="283909"/>
    <lineage>
        <taxon>Eukaryota</taxon>
        <taxon>Metazoa</taxon>
        <taxon>Spiralia</taxon>
        <taxon>Lophotrochozoa</taxon>
        <taxon>Annelida</taxon>
        <taxon>Polychaeta</taxon>
        <taxon>Sedentaria</taxon>
        <taxon>Scolecida</taxon>
        <taxon>Capitellidae</taxon>
        <taxon>Capitella</taxon>
    </lineage>
</organism>
<reference evidence="3 5" key="2">
    <citation type="journal article" date="2013" name="Nature">
        <title>Insights into bilaterian evolution from three spiralian genomes.</title>
        <authorList>
            <person name="Simakov O."/>
            <person name="Marletaz F."/>
            <person name="Cho S.J."/>
            <person name="Edsinger-Gonzales E."/>
            <person name="Havlak P."/>
            <person name="Hellsten U."/>
            <person name="Kuo D.H."/>
            <person name="Larsson T."/>
            <person name="Lv J."/>
            <person name="Arendt D."/>
            <person name="Savage R."/>
            <person name="Osoegawa K."/>
            <person name="de Jong P."/>
            <person name="Grimwood J."/>
            <person name="Chapman J.A."/>
            <person name="Shapiro H."/>
            <person name="Aerts A."/>
            <person name="Otillar R.P."/>
            <person name="Terry A.Y."/>
            <person name="Boore J.L."/>
            <person name="Grigoriev I.V."/>
            <person name="Lindberg D.R."/>
            <person name="Seaver E.C."/>
            <person name="Weisblat D.A."/>
            <person name="Putnam N.H."/>
            <person name="Rokhsar D.S."/>
        </authorList>
    </citation>
    <scope>NUCLEOTIDE SEQUENCE</scope>
    <source>
        <strain evidence="3 5">I ESC-2004</strain>
    </source>
</reference>
<dbReference type="STRING" id="283909.R7T4C9"/>
<dbReference type="EMBL" id="KB312113">
    <property type="protein sequence ID" value="ELT87842.1"/>
    <property type="molecule type" value="Genomic_DNA"/>
</dbReference>
<evidence type="ECO:0000259" key="1">
    <source>
        <dbReference type="Pfam" id="PF21789"/>
    </source>
</evidence>
<feature type="domain" description="Transposable element P transposase-like RNase H C-terminal" evidence="1">
    <location>
        <begin position="95"/>
        <end position="129"/>
    </location>
</feature>
<dbReference type="PANTHER" id="PTHR47577">
    <property type="entry name" value="THAP DOMAIN-CONTAINING PROTEIN 6"/>
    <property type="match status" value="1"/>
</dbReference>
<gene>
    <name evidence="3" type="ORF">CAPTEDRAFT_208146</name>
</gene>
<dbReference type="EMBL" id="AMQN01015653">
    <property type="status" value="NOT_ANNOTATED_CDS"/>
    <property type="molecule type" value="Genomic_DNA"/>
</dbReference>
<dbReference type="OrthoDB" id="7312725at2759"/>
<dbReference type="Pfam" id="PF22824">
    <property type="entry name" value="THAP9_C"/>
    <property type="match status" value="1"/>
</dbReference>
<reference evidence="5" key="1">
    <citation type="submission" date="2012-12" db="EMBL/GenBank/DDBJ databases">
        <authorList>
            <person name="Hellsten U."/>
            <person name="Grimwood J."/>
            <person name="Chapman J.A."/>
            <person name="Shapiro H."/>
            <person name="Aerts A."/>
            <person name="Otillar R.P."/>
            <person name="Terry A.Y."/>
            <person name="Boore J.L."/>
            <person name="Simakov O."/>
            <person name="Marletaz F."/>
            <person name="Cho S.-J."/>
            <person name="Edsinger-Gonzales E."/>
            <person name="Havlak P."/>
            <person name="Kuo D.-H."/>
            <person name="Larsson T."/>
            <person name="Lv J."/>
            <person name="Arendt D."/>
            <person name="Savage R."/>
            <person name="Osoegawa K."/>
            <person name="de Jong P."/>
            <person name="Lindberg D.R."/>
            <person name="Seaver E.C."/>
            <person name="Weisblat D.A."/>
            <person name="Putnam N.H."/>
            <person name="Grigoriev I.V."/>
            <person name="Rokhsar D.S."/>
        </authorList>
    </citation>
    <scope>NUCLEOTIDE SEQUENCE</scope>
    <source>
        <strain evidence="5">I ESC-2004</strain>
    </source>
</reference>
<dbReference type="OMA" id="NCEECCA"/>
<sequence length="358" mass="40291">MRIFNNLFDILNSRNLYDFGFKKPLSLENFTDVCSFLLEAKDYIKGLKDSVNGRSIISTNRKTGFVGFCVCIESLMNLYNMLTLPPFNLKFVCTYKLSQDHLELFFGKIRRQFGYNNNPTVTQFISAFKTHIVHSDVQDILRGNYLTLEVDAVPILTVSSHRVSHETPSMIAINESRPMLSTPDTEVQSSSSECSSSNSALMSAHVGKICAYIAGYVVYKLQKSIQCDLCNAALTASDCSSPVYDLIRKKSMGSLTFPSQDVLKICMLSEKMFRSNVSSSHQELNNYKITHLIHSVLKCFIGIDCFPSLTSHMLGKPLENHVILLIRSIIDQLKGSTRWLPLTADKGKTKQRGFVVMQ</sequence>
<dbReference type="InterPro" id="IPR055035">
    <property type="entry name" value="THAP9_C"/>
</dbReference>
<reference evidence="4" key="3">
    <citation type="submission" date="2015-06" db="UniProtKB">
        <authorList>
            <consortium name="EnsemblMetazoa"/>
        </authorList>
    </citation>
    <scope>IDENTIFICATION</scope>
</reference>
<name>R7T4C9_CAPTE</name>
<dbReference type="Pfam" id="PF21789">
    <property type="entry name" value="TNP-like_RNaseH_C"/>
    <property type="match status" value="1"/>
</dbReference>
<dbReference type="HOGENOM" id="CLU_714425_0_0_1"/>
<protein>
    <recommendedName>
        <fullName evidence="6">Transposable element P transposase</fullName>
    </recommendedName>
</protein>
<accession>R7T4C9</accession>
<evidence type="ECO:0008006" key="6">
    <source>
        <dbReference type="Google" id="ProtNLM"/>
    </source>
</evidence>
<dbReference type="AlphaFoldDB" id="R7T4C9"/>
<evidence type="ECO:0000313" key="3">
    <source>
        <dbReference type="EMBL" id="ELT87842.1"/>
    </source>
</evidence>
<dbReference type="InterPro" id="IPR048367">
    <property type="entry name" value="TNP-like_RNaseH_C"/>
</dbReference>
<evidence type="ECO:0000313" key="5">
    <source>
        <dbReference type="Proteomes" id="UP000014760"/>
    </source>
</evidence>
<feature type="domain" description="DNA transposase THAP9 C-terminal" evidence="2">
    <location>
        <begin position="191"/>
        <end position="289"/>
    </location>
</feature>